<dbReference type="EMBL" id="MVDD01000004">
    <property type="protein sequence ID" value="PKQ63762.1"/>
    <property type="molecule type" value="Genomic_DNA"/>
</dbReference>
<sequence length="75" mass="8378">MIVVKQENKHALVADLLPETDEAASEYHDSEASDLDLFSINRIKFFAFKANTYSKLSFNLSSCDKGKLESPPPQS</sequence>
<dbReference type="Proteomes" id="UP000233535">
    <property type="component" value="Unassembled WGS sequence"/>
</dbReference>
<proteinExistence type="predicted"/>
<name>A0A2N3I0D6_9BACT</name>
<protein>
    <submittedName>
        <fullName evidence="1">Uncharacterized protein</fullName>
    </submittedName>
</protein>
<reference evidence="1 2" key="1">
    <citation type="journal article" date="2017" name="Front. Microbiol.">
        <title>Labilibaculum manganireducens gen. nov., sp. nov. and Labilibaculum filiforme sp. nov., Novel Bacteroidetes Isolated from Subsurface Sediments of the Baltic Sea.</title>
        <authorList>
            <person name="Vandieken V."/>
            <person name="Marshall I.P."/>
            <person name="Niemann H."/>
            <person name="Engelen B."/>
            <person name="Cypionka H."/>
        </authorList>
    </citation>
    <scope>NUCLEOTIDE SEQUENCE [LARGE SCALE GENOMIC DNA]</scope>
    <source>
        <strain evidence="1 2">59.16B</strain>
    </source>
</reference>
<evidence type="ECO:0000313" key="1">
    <source>
        <dbReference type="EMBL" id="PKQ63762.1"/>
    </source>
</evidence>
<comment type="caution">
    <text evidence="1">The sequence shown here is derived from an EMBL/GenBank/DDBJ whole genome shotgun (WGS) entry which is preliminary data.</text>
</comment>
<organism evidence="1 2">
    <name type="scientific">Labilibaculum filiforme</name>
    <dbReference type="NCBI Taxonomy" id="1940526"/>
    <lineage>
        <taxon>Bacteria</taxon>
        <taxon>Pseudomonadati</taxon>
        <taxon>Bacteroidota</taxon>
        <taxon>Bacteroidia</taxon>
        <taxon>Marinilabiliales</taxon>
        <taxon>Marinifilaceae</taxon>
        <taxon>Labilibaculum</taxon>
    </lineage>
</organism>
<dbReference type="AlphaFoldDB" id="A0A2N3I0D6"/>
<accession>A0A2N3I0D6</accession>
<gene>
    <name evidence="1" type="ORF">BZG02_06960</name>
</gene>
<evidence type="ECO:0000313" key="2">
    <source>
        <dbReference type="Proteomes" id="UP000233535"/>
    </source>
</evidence>
<keyword evidence="2" id="KW-1185">Reference proteome</keyword>